<proteinExistence type="predicted"/>
<accession>A0ABT3Z311</accession>
<sequence>MADAKEKLKDRVLKFQMLELPGQPMMMHMGTSYLVQDLWREVQSLRAALSMTRSGTDTDEAMRSQNCEI</sequence>
<dbReference type="EMBL" id="JAOVZR010000001">
    <property type="protein sequence ID" value="MCY0146158.1"/>
    <property type="molecule type" value="Genomic_DNA"/>
</dbReference>
<dbReference type="EMBL" id="JAOVZR010000004">
    <property type="protein sequence ID" value="MCY0150857.1"/>
    <property type="molecule type" value="Genomic_DNA"/>
</dbReference>
<evidence type="ECO:0000313" key="2">
    <source>
        <dbReference type="EMBL" id="MCY0150857.1"/>
    </source>
</evidence>
<evidence type="ECO:0000313" key="3">
    <source>
        <dbReference type="Proteomes" id="UP001073227"/>
    </source>
</evidence>
<reference evidence="1" key="1">
    <citation type="submission" date="2022-10" db="EMBL/GenBank/DDBJ databases">
        <title>Hoeflea sp. G2-23, isolated from marine algae.</title>
        <authorList>
            <person name="Kristyanto S."/>
            <person name="Kim J.M."/>
            <person name="Jeon C.O."/>
        </authorList>
    </citation>
    <scope>NUCLEOTIDE SEQUENCE</scope>
    <source>
        <strain evidence="1">G2-23</strain>
    </source>
</reference>
<name>A0ABT3Z311_9HYPH</name>
<dbReference type="RefSeq" id="WP_267651851.1">
    <property type="nucleotide sequence ID" value="NZ_JAOVZR010000001.1"/>
</dbReference>
<organism evidence="1 3">
    <name type="scientific">Hoeflea algicola</name>
    <dbReference type="NCBI Taxonomy" id="2983763"/>
    <lineage>
        <taxon>Bacteria</taxon>
        <taxon>Pseudomonadati</taxon>
        <taxon>Pseudomonadota</taxon>
        <taxon>Alphaproteobacteria</taxon>
        <taxon>Hyphomicrobiales</taxon>
        <taxon>Rhizobiaceae</taxon>
        <taxon>Hoeflea</taxon>
    </lineage>
</organism>
<gene>
    <name evidence="1" type="ORF">OEG84_00100</name>
    <name evidence="2" type="ORF">OEG84_24955</name>
</gene>
<comment type="caution">
    <text evidence="1">The sequence shown here is derived from an EMBL/GenBank/DDBJ whole genome shotgun (WGS) entry which is preliminary data.</text>
</comment>
<dbReference type="Proteomes" id="UP001073227">
    <property type="component" value="Unassembled WGS sequence"/>
</dbReference>
<keyword evidence="3" id="KW-1185">Reference proteome</keyword>
<evidence type="ECO:0000313" key="1">
    <source>
        <dbReference type="EMBL" id="MCY0146158.1"/>
    </source>
</evidence>
<protein>
    <submittedName>
        <fullName evidence="1">Uncharacterized protein</fullName>
    </submittedName>
</protein>